<reference evidence="12 13" key="1">
    <citation type="submission" date="2020-08" db="EMBL/GenBank/DDBJ databases">
        <title>Sequencing the genomes of 1000 actinobacteria strains.</title>
        <authorList>
            <person name="Klenk H.-P."/>
        </authorList>
    </citation>
    <scope>NUCLEOTIDE SEQUENCE [LARGE SCALE GENOMIC DNA]</scope>
    <source>
        <strain evidence="12 13">DSM 20146</strain>
    </source>
</reference>
<keyword evidence="1" id="KW-0134">Cell wall</keyword>
<sequence>MHRPLARRPSARDLALVATATVTALVAALLGVGIAAPAQAADRTIAVTSTADTDPNSACTTPSVVDPGSPVTLRAALCVASNLGGSTIVAVPYGIYTLSDGAIGVGTTAGTDITIQGASTTGTVLVGSGTQQLLTLDPLQVGGIAVTIDKVTLRGGVDNVYGGGAIIGGSGNAAAADSLVISASLFTDNSANTTAAGSTANPGGAVQFIGGSLDVRSTSFSFNSSGIASGGALYYQATGTTSGERLNIQGSTFANNRATASGVNGGAAVAVSDPHGGAAMSITSSTFTSNAPVGSASFPGAGLWLDGGSLSVTGSTFAANTNPANAGSAIAVTGGTLSARYNRIAGNSAPAVKQSGGTADLARNWWGCGGAPGASGCDTAAGAVTAAPYLTLRLTASPATLVAPQTTTTLTASLLTDSAGASVTPSDLTAFEGTSVAFGRTGTAGTVSPLSATMSGGVATAALGLMQPGLATASATLGAASAVTTVVLSAPPAFTTGSTATGVIGTAGTFTVSTTGYPTPALSLIGGLPTGVVFVDNGDGTATVSGTPMDAAKDYPVTVRASNAGGTVDQALTYVLNQTSAITSPNAASFTAGSAGSFTVTTTGRPTPDPITLVGTLPSGLTFTDNHDGTATIAGTPAAKTGGVRTLSLTAGNGVGAAAAQTLTLTVQEAPVLTSSAVATATVGQGFSFTVTTDRGYPVPALALTGTLPTGLGFVDNGDGSGTISGTPTGSGGVAALGVTASNGVAPAASGDLTLTVRTAPAVTTAPADQKVVAGAPVVFTAAASGFPAPTAQWSVSTDGGASYAPITGATATSYGFTAAAGDDGNRYRVTFENSAGSVSADATLSVGTAPTFSSAAGTTFLLDGAAHTFAVTTTGFPNAALSASGLPAWLTMTDNGDKTGTLAGTPPAGSAGVHTFTLTASNSYQPDATQSFALTVAESPAITSAASAPFTAGAAGSFTVTTSGGFPAAVTLTAAGSLPQGVRFTDAGDGTAVLSGTPAAGSGGAYSVQVTADNGVAPATTQTLTIVVAEAAVFTGPSTLDVTRGVDVDFGIATGPAYPAVSTVTLTGALPAGLTFTAGPDGTARITGSTTDAAATSTVTLTAVAPGSADVTRTLTIVVADAPTYTLPLVPPTADGPLAGVPSGVQPGQTITLVADGFAPDSPVTFGLYSVPVTLGVVDADAQGTARLTIVIPAGYEGAHTLVALGTAPDGSERVLRTGIVLPTANGGGSGGSGGSGSGSAQGGAGSTSGSGGSGLADTGLDATPLLLLALGLLGLGAAMLVRRRVRA</sequence>
<dbReference type="PROSITE" id="PS50847">
    <property type="entry name" value="GRAM_POS_ANCHORING"/>
    <property type="match status" value="1"/>
</dbReference>
<evidence type="ECO:0000256" key="3">
    <source>
        <dbReference type="ARBA" id="ARBA00022729"/>
    </source>
</evidence>
<dbReference type="InterPro" id="IPR013098">
    <property type="entry name" value="Ig_I-set"/>
</dbReference>
<proteinExistence type="predicted"/>
<dbReference type="PANTHER" id="PTHR44170">
    <property type="entry name" value="PROTEIN SIDEKICK"/>
    <property type="match status" value="1"/>
</dbReference>
<evidence type="ECO:0000256" key="6">
    <source>
        <dbReference type="ARBA" id="ARBA00023157"/>
    </source>
</evidence>
<evidence type="ECO:0000259" key="11">
    <source>
        <dbReference type="PROSITE" id="PS50847"/>
    </source>
</evidence>
<dbReference type="RefSeq" id="WP_183428805.1">
    <property type="nucleotide sequence ID" value="NZ_JACHVP010000004.1"/>
</dbReference>
<dbReference type="Proteomes" id="UP000538196">
    <property type="component" value="Unassembled WGS sequence"/>
</dbReference>
<dbReference type="SUPFAM" id="SSF51126">
    <property type="entry name" value="Pectin lyase-like"/>
    <property type="match status" value="1"/>
</dbReference>
<keyword evidence="6" id="KW-1015">Disulfide bond</keyword>
<feature type="region of interest" description="Disordered" evidence="7">
    <location>
        <begin position="1223"/>
        <end position="1256"/>
    </location>
</feature>
<evidence type="ECO:0000256" key="1">
    <source>
        <dbReference type="ARBA" id="ARBA00022512"/>
    </source>
</evidence>
<feature type="transmembrane region" description="Helical" evidence="8">
    <location>
        <begin position="1264"/>
        <end position="1283"/>
    </location>
</feature>
<dbReference type="InterPro" id="IPR036179">
    <property type="entry name" value="Ig-like_dom_sf"/>
</dbReference>
<dbReference type="InterPro" id="IPR019931">
    <property type="entry name" value="LPXTG_anchor"/>
</dbReference>
<dbReference type="InterPro" id="IPR013783">
    <property type="entry name" value="Ig-like_fold"/>
</dbReference>
<dbReference type="GO" id="GO:0005509">
    <property type="term" value="F:calcium ion binding"/>
    <property type="evidence" value="ECO:0007669"/>
    <property type="project" value="InterPro"/>
</dbReference>
<evidence type="ECO:0000313" key="12">
    <source>
        <dbReference type="EMBL" id="MBB2968813.1"/>
    </source>
</evidence>
<feature type="compositionally biased region" description="Gly residues" evidence="7">
    <location>
        <begin position="1227"/>
        <end position="1256"/>
    </location>
</feature>
<evidence type="ECO:0000256" key="8">
    <source>
        <dbReference type="SAM" id="Phobius"/>
    </source>
</evidence>
<accession>A0A7W4YJV9</accession>
<dbReference type="PANTHER" id="PTHR44170:SF6">
    <property type="entry name" value="CONTACTIN"/>
    <property type="match status" value="1"/>
</dbReference>
<evidence type="ECO:0000313" key="13">
    <source>
        <dbReference type="Proteomes" id="UP000538196"/>
    </source>
</evidence>
<organism evidence="12 13">
    <name type="scientific">Leifsonia aquatica</name>
    <name type="common">Corynebacterium aquaticum</name>
    <dbReference type="NCBI Taxonomy" id="144185"/>
    <lineage>
        <taxon>Bacteria</taxon>
        <taxon>Bacillati</taxon>
        <taxon>Actinomycetota</taxon>
        <taxon>Actinomycetes</taxon>
        <taxon>Micrococcales</taxon>
        <taxon>Microbacteriaceae</taxon>
        <taxon>Leifsonia</taxon>
    </lineage>
</organism>
<comment type="caution">
    <text evidence="12">The sequence shown here is derived from an EMBL/GenBank/DDBJ whole genome shotgun (WGS) entry which is preliminary data.</text>
</comment>
<keyword evidence="8" id="KW-0472">Membrane</keyword>
<evidence type="ECO:0000256" key="9">
    <source>
        <dbReference type="SAM" id="SignalP"/>
    </source>
</evidence>
<dbReference type="EMBL" id="JACHVP010000004">
    <property type="protein sequence ID" value="MBB2968813.1"/>
    <property type="molecule type" value="Genomic_DNA"/>
</dbReference>
<feature type="signal peptide" evidence="9">
    <location>
        <begin position="1"/>
        <end position="40"/>
    </location>
</feature>
<protein>
    <recommendedName>
        <fullName evidence="14">Ig-like domain-containing protein</fullName>
    </recommendedName>
</protein>
<dbReference type="SUPFAM" id="SSF48726">
    <property type="entry name" value="Immunoglobulin"/>
    <property type="match status" value="1"/>
</dbReference>
<feature type="chain" id="PRO_5031439760" description="Ig-like domain-containing protein" evidence="9">
    <location>
        <begin position="41"/>
        <end position="1289"/>
    </location>
</feature>
<keyword evidence="13" id="KW-1185">Reference proteome</keyword>
<evidence type="ECO:0000256" key="2">
    <source>
        <dbReference type="ARBA" id="ARBA00022525"/>
    </source>
</evidence>
<dbReference type="InterPro" id="IPR011050">
    <property type="entry name" value="Pectin_lyase_fold/virulence"/>
</dbReference>
<evidence type="ECO:0008006" key="14">
    <source>
        <dbReference type="Google" id="ProtNLM"/>
    </source>
</evidence>
<keyword evidence="8" id="KW-0812">Transmembrane</keyword>
<dbReference type="InterPro" id="IPR015919">
    <property type="entry name" value="Cadherin-like_sf"/>
</dbReference>
<name>A0A7W4YJV9_LEIAQ</name>
<evidence type="ECO:0000256" key="4">
    <source>
        <dbReference type="ARBA" id="ARBA00022737"/>
    </source>
</evidence>
<dbReference type="GO" id="GO:0005975">
    <property type="term" value="P:carbohydrate metabolic process"/>
    <property type="evidence" value="ECO:0007669"/>
    <property type="project" value="UniProtKB-ARBA"/>
</dbReference>
<keyword evidence="2" id="KW-0964">Secreted</keyword>
<evidence type="ECO:0000259" key="10">
    <source>
        <dbReference type="PROSITE" id="PS50835"/>
    </source>
</evidence>
<dbReference type="SUPFAM" id="SSF49313">
    <property type="entry name" value="Cadherin-like"/>
    <property type="match status" value="4"/>
</dbReference>
<evidence type="ECO:0000256" key="5">
    <source>
        <dbReference type="ARBA" id="ARBA00023088"/>
    </source>
</evidence>
<keyword evidence="8" id="KW-1133">Transmembrane helix</keyword>
<dbReference type="Gene3D" id="2.60.40.10">
    <property type="entry name" value="Immunoglobulins"/>
    <property type="match status" value="6"/>
</dbReference>
<dbReference type="Pfam" id="PF05345">
    <property type="entry name" value="He_PIG"/>
    <property type="match status" value="2"/>
</dbReference>
<keyword evidence="5" id="KW-0572">Peptidoglycan-anchor</keyword>
<gene>
    <name evidence="12" type="ORF">FHX33_003589</name>
</gene>
<dbReference type="GO" id="GO:0016020">
    <property type="term" value="C:membrane"/>
    <property type="evidence" value="ECO:0007669"/>
    <property type="project" value="UniProtKB-SubCell"/>
</dbReference>
<dbReference type="GO" id="GO:0098609">
    <property type="term" value="P:cell-cell adhesion"/>
    <property type="evidence" value="ECO:0007669"/>
    <property type="project" value="TreeGrafter"/>
</dbReference>
<keyword evidence="4" id="KW-0677">Repeat</keyword>
<keyword evidence="3 9" id="KW-0732">Signal</keyword>
<feature type="domain" description="Ig-like" evidence="10">
    <location>
        <begin position="761"/>
        <end position="846"/>
    </location>
</feature>
<dbReference type="PROSITE" id="PS50835">
    <property type="entry name" value="IG_LIKE"/>
    <property type="match status" value="1"/>
</dbReference>
<dbReference type="Pfam" id="PF07679">
    <property type="entry name" value="I-set"/>
    <property type="match status" value="1"/>
</dbReference>
<dbReference type="InterPro" id="IPR007110">
    <property type="entry name" value="Ig-like_dom"/>
</dbReference>
<feature type="domain" description="Gram-positive cocci surface proteins LPxTG" evidence="11">
    <location>
        <begin position="1257"/>
        <end position="1289"/>
    </location>
</feature>
<evidence type="ECO:0000256" key="7">
    <source>
        <dbReference type="SAM" id="MobiDB-lite"/>
    </source>
</evidence>